<protein>
    <recommendedName>
        <fullName evidence="3">HMG box domain-containing protein</fullName>
    </recommendedName>
</protein>
<comment type="caution">
    <text evidence="4">The sequence shown here is derived from an EMBL/GenBank/DDBJ whole genome shotgun (WGS) entry which is preliminary data.</text>
</comment>
<feature type="compositionally biased region" description="Polar residues" evidence="2">
    <location>
        <begin position="120"/>
        <end position="130"/>
    </location>
</feature>
<dbReference type="AlphaFoldDB" id="A0AAW0YYZ6"/>
<feature type="DNA-binding region" description="HMG box" evidence="1">
    <location>
        <begin position="270"/>
        <end position="341"/>
    </location>
</feature>
<reference evidence="4 5" key="1">
    <citation type="journal article" date="2024" name="bioRxiv">
        <title>Comparative genomics of Cryptococcus and Kwoniella reveals pathogenesis evolution and contrasting karyotype dynamics via intercentromeric recombination or chromosome fusion.</title>
        <authorList>
            <person name="Coelho M.A."/>
            <person name="David-Palma M."/>
            <person name="Shea T."/>
            <person name="Bowers K."/>
            <person name="McGinley-Smith S."/>
            <person name="Mohammad A.W."/>
            <person name="Gnirke A."/>
            <person name="Yurkov A.M."/>
            <person name="Nowrousian M."/>
            <person name="Sun S."/>
            <person name="Cuomo C.A."/>
            <person name="Heitman J."/>
        </authorList>
    </citation>
    <scope>NUCLEOTIDE SEQUENCE [LARGE SCALE GENOMIC DNA]</scope>
    <source>
        <strain evidence="4 5">CBS 13917</strain>
    </source>
</reference>
<sequence length="699" mass="77600">MKGPPPPRLTNTWSIPQLQHPSNTANADIDMDMTSYPQLYPTSEYPTSDTGSTTMTPPPLFTTVPVASSSRSLSPTTYMGNLQLEPYTPHTPTPRQFRTFSQSEYSSHFSRAPPTRQKKAIQQPQPTASPSTLFQLNQPFPSPSFLTQSHRPLITGQTPPLPRRTFSKQMPDPPLPVPAAGTITLGDPRESPWAKKVFEYFPTARELARKAKKSVPGPLPALPSICKRLDLFCAKGCRPPMTMTEIVERLMTITKLDIDCPSNPRGQGVPKRPMNIFFCFQQFRRHAVTAMFPDLTTGEVSTWMAGERAVIEGLESDEFAYWEDLHRSYSAQFWKEFPLYTFKKTASKKKKGFGSGKTQPIGELRKKSSTMNLKERVVGRSISVISLKSMPRRQSSPLSTHSVESFDSTIYDPSADLLAYNALGIDVPRRSQSIVTDTSSLPQQQIFDDYIINAPALGAAATVYGWTPTSVSQSLPAMMPASTPAGMPLYTPLQEAPEFVSRPHSADIHQDIGARADLTFGSTFVLSSNNNDNNTISKSLRPPHILIRGSSYKSYFNEGSFPITTPITPLTPIGQAQRMSNPNLDAHFVHPPYPSVPITYDHHQSPATSILSYQGEQLQYNILRSHSYSPNMSYNQLTTSYFTPYPLLGEHDDQTQNQSQDQIPRQMIDNGYIGVSADDGALYGTMPVSHELPHPGNYA</sequence>
<organism evidence="4 5">
    <name type="scientific">Kwoniella newhampshirensis</name>
    <dbReference type="NCBI Taxonomy" id="1651941"/>
    <lineage>
        <taxon>Eukaryota</taxon>
        <taxon>Fungi</taxon>
        <taxon>Dikarya</taxon>
        <taxon>Basidiomycota</taxon>
        <taxon>Agaricomycotina</taxon>
        <taxon>Tremellomycetes</taxon>
        <taxon>Tremellales</taxon>
        <taxon>Cryptococcaceae</taxon>
        <taxon>Kwoniella</taxon>
    </lineage>
</organism>
<dbReference type="SUPFAM" id="SSF47095">
    <property type="entry name" value="HMG-box"/>
    <property type="match status" value="1"/>
</dbReference>
<proteinExistence type="predicted"/>
<feature type="compositionally biased region" description="Polar residues" evidence="2">
    <location>
        <begin position="35"/>
        <end position="55"/>
    </location>
</feature>
<evidence type="ECO:0000259" key="3">
    <source>
        <dbReference type="PROSITE" id="PS50118"/>
    </source>
</evidence>
<feature type="compositionally biased region" description="Polar residues" evidence="2">
    <location>
        <begin position="9"/>
        <end position="26"/>
    </location>
</feature>
<dbReference type="Gene3D" id="1.10.30.10">
    <property type="entry name" value="High mobility group box domain"/>
    <property type="match status" value="1"/>
</dbReference>
<dbReference type="KEGG" id="kne:92180899"/>
<accession>A0AAW0YYZ6</accession>
<evidence type="ECO:0000313" key="4">
    <source>
        <dbReference type="EMBL" id="KAK8854902.1"/>
    </source>
</evidence>
<dbReference type="RefSeq" id="XP_066803140.1">
    <property type="nucleotide sequence ID" value="XM_066946748.1"/>
</dbReference>
<feature type="region of interest" description="Disordered" evidence="2">
    <location>
        <begin position="84"/>
        <end position="130"/>
    </location>
</feature>
<evidence type="ECO:0000256" key="2">
    <source>
        <dbReference type="SAM" id="MobiDB-lite"/>
    </source>
</evidence>
<evidence type="ECO:0000256" key="1">
    <source>
        <dbReference type="PROSITE-ProRule" id="PRU00267"/>
    </source>
</evidence>
<dbReference type="GO" id="GO:0005634">
    <property type="term" value="C:nucleus"/>
    <property type="evidence" value="ECO:0007669"/>
    <property type="project" value="UniProtKB-UniRule"/>
</dbReference>
<gene>
    <name evidence="4" type="ORF">IAR55_003641</name>
</gene>
<dbReference type="GO" id="GO:0003677">
    <property type="term" value="F:DNA binding"/>
    <property type="evidence" value="ECO:0007669"/>
    <property type="project" value="UniProtKB-UniRule"/>
</dbReference>
<dbReference type="Proteomes" id="UP001388673">
    <property type="component" value="Unassembled WGS sequence"/>
</dbReference>
<keyword evidence="1" id="KW-0238">DNA-binding</keyword>
<dbReference type="PROSITE" id="PS50118">
    <property type="entry name" value="HMG_BOX_2"/>
    <property type="match status" value="1"/>
</dbReference>
<dbReference type="EMBL" id="JBCAWK010000006">
    <property type="protein sequence ID" value="KAK8854902.1"/>
    <property type="molecule type" value="Genomic_DNA"/>
</dbReference>
<dbReference type="InterPro" id="IPR036910">
    <property type="entry name" value="HMG_box_dom_sf"/>
</dbReference>
<feature type="region of interest" description="Disordered" evidence="2">
    <location>
        <begin position="1"/>
        <end position="59"/>
    </location>
</feature>
<dbReference type="GeneID" id="92180899"/>
<feature type="domain" description="HMG box" evidence="3">
    <location>
        <begin position="270"/>
        <end position="341"/>
    </location>
</feature>
<evidence type="ECO:0000313" key="5">
    <source>
        <dbReference type="Proteomes" id="UP001388673"/>
    </source>
</evidence>
<keyword evidence="1" id="KW-0539">Nucleus</keyword>
<name>A0AAW0YYZ6_9TREE</name>
<keyword evidence="5" id="KW-1185">Reference proteome</keyword>
<dbReference type="InterPro" id="IPR009071">
    <property type="entry name" value="HMG_box_dom"/>
</dbReference>
<feature type="compositionally biased region" description="Polar residues" evidence="2">
    <location>
        <begin position="93"/>
        <end position="109"/>
    </location>
</feature>